<evidence type="ECO:0000313" key="1">
    <source>
        <dbReference type="EMBL" id="KAJ7777943.1"/>
    </source>
</evidence>
<dbReference type="EMBL" id="JARJLG010000009">
    <property type="protein sequence ID" value="KAJ7777943.1"/>
    <property type="molecule type" value="Genomic_DNA"/>
</dbReference>
<dbReference type="AlphaFoldDB" id="A0AAD7K6P5"/>
<accession>A0AAD7K6P5</accession>
<protein>
    <submittedName>
        <fullName evidence="1">Uncharacterized protein</fullName>
    </submittedName>
</protein>
<gene>
    <name evidence="1" type="ORF">DFH07DRAFT_936550</name>
</gene>
<organism evidence="1 2">
    <name type="scientific">Mycena maculata</name>
    <dbReference type="NCBI Taxonomy" id="230809"/>
    <lineage>
        <taxon>Eukaryota</taxon>
        <taxon>Fungi</taxon>
        <taxon>Dikarya</taxon>
        <taxon>Basidiomycota</taxon>
        <taxon>Agaricomycotina</taxon>
        <taxon>Agaricomycetes</taxon>
        <taxon>Agaricomycetidae</taxon>
        <taxon>Agaricales</taxon>
        <taxon>Marasmiineae</taxon>
        <taxon>Mycenaceae</taxon>
        <taxon>Mycena</taxon>
    </lineage>
</organism>
<keyword evidence="2" id="KW-1185">Reference proteome</keyword>
<reference evidence="1" key="1">
    <citation type="submission" date="2023-03" db="EMBL/GenBank/DDBJ databases">
        <title>Massive genome expansion in bonnet fungi (Mycena s.s.) driven by repeated elements and novel gene families across ecological guilds.</title>
        <authorList>
            <consortium name="Lawrence Berkeley National Laboratory"/>
            <person name="Harder C.B."/>
            <person name="Miyauchi S."/>
            <person name="Viragh M."/>
            <person name="Kuo A."/>
            <person name="Thoen E."/>
            <person name="Andreopoulos B."/>
            <person name="Lu D."/>
            <person name="Skrede I."/>
            <person name="Drula E."/>
            <person name="Henrissat B."/>
            <person name="Morin E."/>
            <person name="Kohler A."/>
            <person name="Barry K."/>
            <person name="LaButti K."/>
            <person name="Morin E."/>
            <person name="Salamov A."/>
            <person name="Lipzen A."/>
            <person name="Mereny Z."/>
            <person name="Hegedus B."/>
            <person name="Baldrian P."/>
            <person name="Stursova M."/>
            <person name="Weitz H."/>
            <person name="Taylor A."/>
            <person name="Grigoriev I.V."/>
            <person name="Nagy L.G."/>
            <person name="Martin F."/>
            <person name="Kauserud H."/>
        </authorList>
    </citation>
    <scope>NUCLEOTIDE SEQUENCE</scope>
    <source>
        <strain evidence="1">CBHHK188m</strain>
    </source>
</reference>
<sequence>MEGGIALFKKGFAALEKHVRKCRTALEDRLQHDEVLNDAKDAWLDEIDDDAEPTTRPTRREALSTAVTLQSFVTTLSDTYTCKLDKLLATFGHQTQLEATNAMSDTSITNFFTRTTPIPRRFHQGVWVLRGLTVVTGGLAYDTRTVVPFLMWFYFDGLWWEISSQWEFGLVLDYGIPGVLLVNSAHHPQS</sequence>
<dbReference type="Proteomes" id="UP001215280">
    <property type="component" value="Unassembled WGS sequence"/>
</dbReference>
<comment type="caution">
    <text evidence="1">The sequence shown here is derived from an EMBL/GenBank/DDBJ whole genome shotgun (WGS) entry which is preliminary data.</text>
</comment>
<proteinExistence type="predicted"/>
<evidence type="ECO:0000313" key="2">
    <source>
        <dbReference type="Proteomes" id="UP001215280"/>
    </source>
</evidence>
<name>A0AAD7K6P5_9AGAR</name>